<proteinExistence type="predicted"/>
<evidence type="ECO:0000259" key="2">
    <source>
        <dbReference type="PROSITE" id="PS50943"/>
    </source>
</evidence>
<dbReference type="Pfam" id="PF13941">
    <property type="entry name" value="MutL"/>
    <property type="match status" value="1"/>
</dbReference>
<dbReference type="InterPro" id="IPR010982">
    <property type="entry name" value="Lambda_DNA-bd_dom_sf"/>
</dbReference>
<dbReference type="GO" id="GO:0003677">
    <property type="term" value="F:DNA binding"/>
    <property type="evidence" value="ECO:0007669"/>
    <property type="project" value="UniProtKB-KW"/>
</dbReference>
<organism evidence="3 4">
    <name type="scientific">Candidatus Mcinerneyibacterium aminivorans</name>
    <dbReference type="NCBI Taxonomy" id="2703815"/>
    <lineage>
        <taxon>Bacteria</taxon>
        <taxon>Candidatus Macinerneyibacteriota</taxon>
        <taxon>Candidatus Mcinerneyibacteria</taxon>
        <taxon>Candidatus Mcinerneyibacteriales</taxon>
        <taxon>Candidatus Mcinerneyibacteriaceae</taxon>
        <taxon>Candidatus Mcinerneyibacterium</taxon>
    </lineage>
</organism>
<evidence type="ECO:0000313" key="4">
    <source>
        <dbReference type="Proteomes" id="UP000324143"/>
    </source>
</evidence>
<accession>A0A5D0MHR6</accession>
<dbReference type="PANTHER" id="PTHR46558:SF3">
    <property type="entry name" value="TRANSCRIPTIONAL REGULATOR"/>
    <property type="match status" value="1"/>
</dbReference>
<dbReference type="InterPro" id="IPR006230">
    <property type="entry name" value="MutL"/>
</dbReference>
<dbReference type="Pfam" id="PF01381">
    <property type="entry name" value="HTH_3"/>
    <property type="match status" value="1"/>
</dbReference>
<dbReference type="PROSITE" id="PS50943">
    <property type="entry name" value="HTH_CROC1"/>
    <property type="match status" value="1"/>
</dbReference>
<dbReference type="CDD" id="cd00093">
    <property type="entry name" value="HTH_XRE"/>
    <property type="match status" value="1"/>
</dbReference>
<dbReference type="SUPFAM" id="SSF47413">
    <property type="entry name" value="lambda repressor-like DNA-binding domains"/>
    <property type="match status" value="1"/>
</dbReference>
<evidence type="ECO:0000313" key="3">
    <source>
        <dbReference type="EMBL" id="TYB31435.1"/>
    </source>
</evidence>
<dbReference type="SMART" id="SM00530">
    <property type="entry name" value="HTH_XRE"/>
    <property type="match status" value="1"/>
</dbReference>
<name>A0A5D0MHR6_9BACT</name>
<comment type="caution">
    <text evidence="3">The sequence shown here is derived from an EMBL/GenBank/DDBJ whole genome shotgun (WGS) entry which is preliminary data.</text>
</comment>
<gene>
    <name evidence="3" type="ORF">FXF47_03730</name>
</gene>
<reference evidence="3" key="1">
    <citation type="submission" date="2019-08" db="EMBL/GenBank/DDBJ databases">
        <title>Genomic characterization of a novel candidate phylum (ARYD3) from a high temperature, high salinity tertiary oil reservoir in north central Oklahoma, USA.</title>
        <authorList>
            <person name="Youssef N.H."/>
            <person name="Yadav A."/>
            <person name="Elshahed M.S."/>
        </authorList>
    </citation>
    <scope>NUCLEOTIDE SEQUENCE [LARGE SCALE GENOMIC DNA]</scope>
    <source>
        <strain evidence="3">ARYD3</strain>
    </source>
</reference>
<evidence type="ECO:0000256" key="1">
    <source>
        <dbReference type="ARBA" id="ARBA00023125"/>
    </source>
</evidence>
<dbReference type="Proteomes" id="UP000324143">
    <property type="component" value="Unassembled WGS sequence"/>
</dbReference>
<feature type="domain" description="HTH cro/C1-type" evidence="2">
    <location>
        <begin position="7"/>
        <end position="61"/>
    </location>
</feature>
<keyword evidence="1" id="KW-0238">DNA-binding</keyword>
<dbReference type="PANTHER" id="PTHR46558">
    <property type="entry name" value="TRACRIPTIONAL REGULATORY PROTEIN-RELATED-RELATED"/>
    <property type="match status" value="1"/>
</dbReference>
<dbReference type="EMBL" id="VSIX01000033">
    <property type="protein sequence ID" value="TYB31435.1"/>
    <property type="molecule type" value="Genomic_DNA"/>
</dbReference>
<dbReference type="AlphaFoldDB" id="A0A5D0MHR6"/>
<sequence>MLYGEKIRQLRNKNKMTQQELAHKIGVTRQTISAMENDDFNPSLKLCIKIAKAFDTSLDEVFWKGNVIDKLKNIKKLFITDIGSTTTKGLYLKNINGNLTFIGEANTPTTVELPDEDVKIGVINTAREIEKKSNEKLLTGKNKLKIPYITTSSAGGGLQIMVFGLTKTDTGKAVELTAYGAGGVLLGKFTISDDLSEIEKMKLIRDLHPDLILMAGGINGGNIAGVVRLAELLKLSEPTTKFKRNERPDLIFCGNEGARKYVKETLKDTFNLHMVENIRPEPEKMNFEPAKSKVHELFMENVMERAPGYSELKKWVKTNILPTPKGVENILNLYSYENNLNTILVDMGGATTDIFSNILGDYDRTVSANIGMSYSISEILHQTGIENIMSYFPDNTDENFIRNYISNKMLNPTYIPENNSEIEIENAVASEGINLAWKKHIDLNYDIHHIGFLEQKVKKINTSPFDTVLSRKEEDPKNKFFQQKDFDVIIGAGGVLAENKDKKDLIKILIEGFKPRGITKLAVDKTFKSPHMGILAELDPEKAVEIYKNQIIDELAYVVAPTGKFKDNNKLLTVINNDTEEKKDIIYGDILYYPEGANLTIIPEKNVFVSKNIKKEDLKTNLAVVIDGRGRGEYLKRKKLNLYENSHFQINNIEYKTNVYKSNPKIEEGEFIFERKLPYKGEIFVKKGEKVKPDTIIGENKFTPPRIFIIDLKRVVGYNNFDKLDSRDIRKGIMVNEGDNVKMHQKIFKADLGLFGSKVTYTSHVRGKVLQIEDNGLIVLREIQDYSKKPQKVEIAKRLRVKPSHIKGYLNVREGDFVYKGQGLATSPKKEVFIKSPSTGTIKEINTDEGYLIVHYDLEPNRLMAFTRGEIIEVKENISAKIKTRGITIRGRIGFGNENYGQVITVKDTENIEGRFKNKVLLSFKPINYEFLKKAEKIRAAGIIAPSINNKDWVDFYNEEIGVALTGEENIDFTLILTEGFGKLNMNDEYEKYLEEIDGKYVSLSGRTQIRAGVKRPMIVVS</sequence>
<keyword evidence="4" id="KW-1185">Reference proteome</keyword>
<dbReference type="InterPro" id="IPR001387">
    <property type="entry name" value="Cro/C1-type_HTH"/>
</dbReference>
<protein>
    <submittedName>
        <fullName evidence="3">Helix-turn-helix domain-containing protein</fullName>
    </submittedName>
</protein>
<dbReference type="Gene3D" id="1.10.260.40">
    <property type="entry name" value="lambda repressor-like DNA-binding domains"/>
    <property type="match status" value="1"/>
</dbReference>